<dbReference type="RefSeq" id="WP_267766144.1">
    <property type="nucleotide sequence ID" value="NZ_JAPNKE010000002.1"/>
</dbReference>
<evidence type="ECO:0000259" key="1">
    <source>
        <dbReference type="PROSITE" id="PS50404"/>
    </source>
</evidence>
<comment type="caution">
    <text evidence="2">The sequence shown here is derived from an EMBL/GenBank/DDBJ whole genome shotgun (WGS) entry which is preliminary data.</text>
</comment>
<dbReference type="SFLD" id="SFLDG00358">
    <property type="entry name" value="Main_(cytGST)"/>
    <property type="match status" value="1"/>
</dbReference>
<dbReference type="SUPFAM" id="SSF52833">
    <property type="entry name" value="Thioredoxin-like"/>
    <property type="match status" value="1"/>
</dbReference>
<dbReference type="Pfam" id="PF00043">
    <property type="entry name" value="GST_C"/>
    <property type="match status" value="1"/>
</dbReference>
<dbReference type="Gene3D" id="3.40.30.10">
    <property type="entry name" value="Glutaredoxin"/>
    <property type="match status" value="1"/>
</dbReference>
<evidence type="ECO:0000313" key="2">
    <source>
        <dbReference type="EMBL" id="MCY1004586.1"/>
    </source>
</evidence>
<feature type="domain" description="GST N-terminal" evidence="1">
    <location>
        <begin position="1"/>
        <end position="78"/>
    </location>
</feature>
<dbReference type="InterPro" id="IPR004045">
    <property type="entry name" value="Glutathione_S-Trfase_N"/>
</dbReference>
<accession>A0A9X3IUP5</accession>
<dbReference type="EMBL" id="JAPNKE010000002">
    <property type="protein sequence ID" value="MCY1004586.1"/>
    <property type="molecule type" value="Genomic_DNA"/>
</dbReference>
<dbReference type="InterPro" id="IPR036249">
    <property type="entry name" value="Thioredoxin-like_sf"/>
</dbReference>
<dbReference type="Proteomes" id="UP001150924">
    <property type="component" value="Unassembled WGS sequence"/>
</dbReference>
<proteinExistence type="predicted"/>
<dbReference type="SUPFAM" id="SSF47616">
    <property type="entry name" value="GST C-terminal domain-like"/>
    <property type="match status" value="1"/>
</dbReference>
<organism evidence="2 3">
    <name type="scientific">Nannocystis pusilla</name>
    <dbReference type="NCBI Taxonomy" id="889268"/>
    <lineage>
        <taxon>Bacteria</taxon>
        <taxon>Pseudomonadati</taxon>
        <taxon>Myxococcota</taxon>
        <taxon>Polyangia</taxon>
        <taxon>Nannocystales</taxon>
        <taxon>Nannocystaceae</taxon>
        <taxon>Nannocystis</taxon>
    </lineage>
</organism>
<name>A0A9X3IUP5_9BACT</name>
<dbReference type="Pfam" id="PF13409">
    <property type="entry name" value="GST_N_2"/>
    <property type="match status" value="1"/>
</dbReference>
<keyword evidence="3" id="KW-1185">Reference proteome</keyword>
<dbReference type="PROSITE" id="PS50404">
    <property type="entry name" value="GST_NTER"/>
    <property type="match status" value="1"/>
</dbReference>
<protein>
    <submittedName>
        <fullName evidence="2">Glutathione S-transferase family protein</fullName>
    </submittedName>
</protein>
<dbReference type="PANTHER" id="PTHR44051:SF21">
    <property type="entry name" value="GLUTATHIONE S-TRANSFERASE FAMILY PROTEIN"/>
    <property type="match status" value="1"/>
</dbReference>
<dbReference type="SFLD" id="SFLDS00019">
    <property type="entry name" value="Glutathione_Transferase_(cytos"/>
    <property type="match status" value="1"/>
</dbReference>
<dbReference type="CDD" id="cd03046">
    <property type="entry name" value="GST_N_GTT1_like"/>
    <property type="match status" value="1"/>
</dbReference>
<dbReference type="Gene3D" id="1.20.1050.10">
    <property type="match status" value="1"/>
</dbReference>
<dbReference type="PANTHER" id="PTHR44051">
    <property type="entry name" value="GLUTATHIONE S-TRANSFERASE-RELATED"/>
    <property type="match status" value="1"/>
</dbReference>
<reference evidence="2" key="1">
    <citation type="submission" date="2022-11" db="EMBL/GenBank/DDBJ databases">
        <title>Minimal conservation of predation-associated metabolite biosynthetic gene clusters underscores biosynthetic potential of Myxococcota including descriptions for ten novel species: Archangium lansinium sp. nov., Myxococcus landrumus sp. nov., Nannocystis bai.</title>
        <authorList>
            <person name="Ahearne A."/>
            <person name="Stevens C."/>
            <person name="Phillips K."/>
        </authorList>
    </citation>
    <scope>NUCLEOTIDE SEQUENCE</scope>
    <source>
        <strain evidence="2">Na p29</strain>
    </source>
</reference>
<dbReference type="InterPro" id="IPR036282">
    <property type="entry name" value="Glutathione-S-Trfase_C_sf"/>
</dbReference>
<dbReference type="SFLD" id="SFLDG01150">
    <property type="entry name" value="Main.1:_Beta-like"/>
    <property type="match status" value="1"/>
</dbReference>
<gene>
    <name evidence="2" type="ORF">OV079_03170</name>
</gene>
<dbReference type="InterPro" id="IPR040079">
    <property type="entry name" value="Glutathione_S-Trfase"/>
</dbReference>
<dbReference type="AlphaFoldDB" id="A0A9X3IUP5"/>
<dbReference type="InterPro" id="IPR004046">
    <property type="entry name" value="GST_C"/>
</dbReference>
<evidence type="ECO:0000313" key="3">
    <source>
        <dbReference type="Proteomes" id="UP001150924"/>
    </source>
</evidence>
<sequence length="225" mass="24534">MITVFGEGRGFRVVWLLEEMGLPYQLRPVDLVAGVDNDPEFLAINPAGFIPALRDGDATMVESIAIMEYLMGRYGPTPLAPDPADPAFPAYQQFLHLGEAGLAASLFFVVVSRNLAPEAERHNWGARKALEVYESRLRLVTRRLADSPYLAGDRFTAADISVTYALEFAQRTGAAALGEAEQAYVTRTSGREAYKRAMDVCQATKAWAAEASARRNSGSEEAGAR</sequence>